<gene>
    <name evidence="6" type="ORF">ROZALSC1DRAFT_774</name>
</gene>
<reference evidence="7" key="1">
    <citation type="journal article" date="2018" name="Nat. Microbiol.">
        <title>Leveraging single-cell genomics to expand the fungal tree of life.</title>
        <authorList>
            <person name="Ahrendt S.R."/>
            <person name="Quandt C.A."/>
            <person name="Ciobanu D."/>
            <person name="Clum A."/>
            <person name="Salamov A."/>
            <person name="Andreopoulos B."/>
            <person name="Cheng J.F."/>
            <person name="Woyke T."/>
            <person name="Pelin A."/>
            <person name="Henrissat B."/>
            <person name="Reynolds N.K."/>
            <person name="Benny G.L."/>
            <person name="Smith M.E."/>
            <person name="James T.Y."/>
            <person name="Grigoriev I.V."/>
        </authorList>
    </citation>
    <scope>NUCLEOTIDE SEQUENCE [LARGE SCALE GENOMIC DNA]</scope>
    <source>
        <strain evidence="7">CSF55</strain>
    </source>
</reference>
<dbReference type="InterPro" id="IPR019787">
    <property type="entry name" value="Znf_PHD-finger"/>
</dbReference>
<dbReference type="AlphaFoldDB" id="A0A4P9YP98"/>
<feature type="domain" description="PHD-type" evidence="5">
    <location>
        <begin position="2"/>
        <end position="51"/>
    </location>
</feature>
<dbReference type="InterPro" id="IPR013083">
    <property type="entry name" value="Znf_RING/FYVE/PHD"/>
</dbReference>
<dbReference type="Proteomes" id="UP000281549">
    <property type="component" value="Unassembled WGS sequence"/>
</dbReference>
<feature type="non-terminal residue" evidence="6">
    <location>
        <position position="1"/>
    </location>
</feature>
<dbReference type="SUPFAM" id="SSF57903">
    <property type="entry name" value="FYVE/PHD zinc finger"/>
    <property type="match status" value="1"/>
</dbReference>
<evidence type="ECO:0000256" key="1">
    <source>
        <dbReference type="ARBA" id="ARBA00022723"/>
    </source>
</evidence>
<dbReference type="EMBL" id="ML004989">
    <property type="protein sequence ID" value="RKP21092.1"/>
    <property type="molecule type" value="Genomic_DNA"/>
</dbReference>
<dbReference type="GO" id="GO:0032221">
    <property type="term" value="C:Rpd3S complex"/>
    <property type="evidence" value="ECO:0007669"/>
    <property type="project" value="TreeGrafter"/>
</dbReference>
<dbReference type="InterPro" id="IPR011011">
    <property type="entry name" value="Znf_FYVE_PHD"/>
</dbReference>
<evidence type="ECO:0000256" key="2">
    <source>
        <dbReference type="ARBA" id="ARBA00022771"/>
    </source>
</evidence>
<keyword evidence="2 4" id="KW-0863">Zinc-finger</keyword>
<organism evidence="6 7">
    <name type="scientific">Rozella allomycis (strain CSF55)</name>
    <dbReference type="NCBI Taxonomy" id="988480"/>
    <lineage>
        <taxon>Eukaryota</taxon>
        <taxon>Fungi</taxon>
        <taxon>Fungi incertae sedis</taxon>
        <taxon>Cryptomycota</taxon>
        <taxon>Cryptomycota incertae sedis</taxon>
        <taxon>Rozella</taxon>
    </lineage>
</organism>
<keyword evidence="1" id="KW-0479">Metal-binding</keyword>
<evidence type="ECO:0000256" key="4">
    <source>
        <dbReference type="PROSITE-ProRule" id="PRU00146"/>
    </source>
</evidence>
<dbReference type="SMART" id="SM00249">
    <property type="entry name" value="PHD"/>
    <property type="match status" value="1"/>
</dbReference>
<keyword evidence="3" id="KW-0862">Zinc</keyword>
<name>A0A4P9YP98_ROZAC</name>
<accession>A0A4P9YP98</accession>
<sequence length="88" mass="10469">NRDVCNTCKDPGTFICCEACPRSFHFECTDPPLEFRKVPLGSWYCKPCRYKKNTPRVREGLFQSLMKKILRTNPEDYILPIDIREYFE</sequence>
<evidence type="ECO:0000256" key="3">
    <source>
        <dbReference type="ARBA" id="ARBA00022833"/>
    </source>
</evidence>
<proteinExistence type="predicted"/>
<dbReference type="GO" id="GO:0006357">
    <property type="term" value="P:regulation of transcription by RNA polymerase II"/>
    <property type="evidence" value="ECO:0007669"/>
    <property type="project" value="TreeGrafter"/>
</dbReference>
<dbReference type="PANTHER" id="PTHR47636">
    <property type="entry name" value="TRANSCRIPTIONAL REGULATORY PROTEIN RCO1"/>
    <property type="match status" value="1"/>
</dbReference>
<dbReference type="PROSITE" id="PS01359">
    <property type="entry name" value="ZF_PHD_1"/>
    <property type="match status" value="1"/>
</dbReference>
<dbReference type="Pfam" id="PF00628">
    <property type="entry name" value="PHD"/>
    <property type="match status" value="1"/>
</dbReference>
<dbReference type="InterPro" id="IPR001965">
    <property type="entry name" value="Znf_PHD"/>
</dbReference>
<dbReference type="GO" id="GO:0008270">
    <property type="term" value="F:zinc ion binding"/>
    <property type="evidence" value="ECO:0007669"/>
    <property type="project" value="UniProtKB-KW"/>
</dbReference>
<evidence type="ECO:0000313" key="6">
    <source>
        <dbReference type="EMBL" id="RKP21092.1"/>
    </source>
</evidence>
<protein>
    <recommendedName>
        <fullName evidence="5">PHD-type domain-containing protein</fullName>
    </recommendedName>
</protein>
<dbReference type="Gene3D" id="3.30.40.10">
    <property type="entry name" value="Zinc/RING finger domain, C3HC4 (zinc finger)"/>
    <property type="match status" value="1"/>
</dbReference>
<dbReference type="InterPro" id="IPR019786">
    <property type="entry name" value="Zinc_finger_PHD-type_CS"/>
</dbReference>
<feature type="non-terminal residue" evidence="6">
    <location>
        <position position="88"/>
    </location>
</feature>
<evidence type="ECO:0000259" key="5">
    <source>
        <dbReference type="PROSITE" id="PS50016"/>
    </source>
</evidence>
<dbReference type="PROSITE" id="PS50016">
    <property type="entry name" value="ZF_PHD_2"/>
    <property type="match status" value="1"/>
</dbReference>
<dbReference type="InterPro" id="IPR052819">
    <property type="entry name" value="Chromatin_regulatory_protein"/>
</dbReference>
<dbReference type="PANTHER" id="PTHR47636:SF1">
    <property type="entry name" value="TRANSCRIPTIONAL REGULATORY PROTEIN RCO1"/>
    <property type="match status" value="1"/>
</dbReference>
<evidence type="ECO:0000313" key="7">
    <source>
        <dbReference type="Proteomes" id="UP000281549"/>
    </source>
</evidence>